<evidence type="ECO:0000313" key="2">
    <source>
        <dbReference type="Proteomes" id="UP000228626"/>
    </source>
</evidence>
<dbReference type="AlphaFoldDB" id="A0A2H0V161"/>
<dbReference type="GO" id="GO:0003700">
    <property type="term" value="F:DNA-binding transcription factor activity"/>
    <property type="evidence" value="ECO:0007669"/>
    <property type="project" value="InterPro"/>
</dbReference>
<reference evidence="2" key="1">
    <citation type="submission" date="2017-09" db="EMBL/GenBank/DDBJ databases">
        <title>Depth-based differentiation of microbial function through sediment-hosted aquifers and enrichment of novel symbionts in the deep terrestrial subsurface.</title>
        <authorList>
            <person name="Probst A.J."/>
            <person name="Ladd B."/>
            <person name="Jarett J.K."/>
            <person name="Geller-Mcgrath D.E."/>
            <person name="Sieber C.M.K."/>
            <person name="Emerson J.B."/>
            <person name="Anantharaman K."/>
            <person name="Thomas B.C."/>
            <person name="Malmstrom R."/>
            <person name="Stieglmeier M."/>
            <person name="Klingl A."/>
            <person name="Woyke T."/>
            <person name="Ryan C.M."/>
            <person name="Banfield J.F."/>
        </authorList>
    </citation>
    <scope>NUCLEOTIDE SEQUENCE [LARGE SCALE GENOMIC DNA]</scope>
</reference>
<dbReference type="EMBL" id="PFAR01000050">
    <property type="protein sequence ID" value="PIR92797.1"/>
    <property type="molecule type" value="Genomic_DNA"/>
</dbReference>
<evidence type="ECO:0008006" key="3">
    <source>
        <dbReference type="Google" id="ProtNLM"/>
    </source>
</evidence>
<dbReference type="InterPro" id="IPR038116">
    <property type="entry name" value="TrpR-like_sf"/>
</dbReference>
<gene>
    <name evidence="1" type="ORF">COT99_04190</name>
</gene>
<sequence length="105" mass="11919">MNLDTLQINSLVEALLMFKNQAEMKKFLRDLLTEAEINEFARRWQAAQMLDQKVPYSKIVQKTGLSSTTVARISKWLKNGAGGYRLLLAKLNHHRNSALTETGLS</sequence>
<dbReference type="PANTHER" id="PTHR40080:SF1">
    <property type="entry name" value="TRPR-LIKE PROTEIN YERC_YECD"/>
    <property type="match status" value="1"/>
</dbReference>
<comment type="caution">
    <text evidence="1">The sequence shown here is derived from an EMBL/GenBank/DDBJ whole genome shotgun (WGS) entry which is preliminary data.</text>
</comment>
<accession>A0A2H0V161</accession>
<protein>
    <recommendedName>
        <fullName evidence="3">TrpR, YerC/YecD</fullName>
    </recommendedName>
</protein>
<proteinExistence type="predicted"/>
<dbReference type="GO" id="GO:0043565">
    <property type="term" value="F:sequence-specific DNA binding"/>
    <property type="evidence" value="ECO:0007669"/>
    <property type="project" value="InterPro"/>
</dbReference>
<dbReference type="PIRSF" id="PIRSF012508">
    <property type="entry name" value="YerC"/>
    <property type="match status" value="1"/>
</dbReference>
<dbReference type="InterPro" id="IPR013368">
    <property type="entry name" value="YecD_YerC"/>
</dbReference>
<dbReference type="NCBIfam" id="TIGR02531">
    <property type="entry name" value="yecD_yerC"/>
    <property type="match status" value="1"/>
</dbReference>
<dbReference type="InterPro" id="IPR010921">
    <property type="entry name" value="Trp_repressor/repl_initiator"/>
</dbReference>
<dbReference type="Pfam" id="PF01371">
    <property type="entry name" value="Trp_repressor"/>
    <property type="match status" value="1"/>
</dbReference>
<dbReference type="InterPro" id="IPR000831">
    <property type="entry name" value="Trp_repress"/>
</dbReference>
<dbReference type="Proteomes" id="UP000228626">
    <property type="component" value="Unassembled WGS sequence"/>
</dbReference>
<dbReference type="SUPFAM" id="SSF48295">
    <property type="entry name" value="TrpR-like"/>
    <property type="match status" value="1"/>
</dbReference>
<dbReference type="Gene3D" id="1.10.1270.10">
    <property type="entry name" value="TrpR-like"/>
    <property type="match status" value="1"/>
</dbReference>
<evidence type="ECO:0000313" key="1">
    <source>
        <dbReference type="EMBL" id="PIR92797.1"/>
    </source>
</evidence>
<dbReference type="PANTHER" id="PTHR40080">
    <property type="entry name" value="LMO1763 PROTEIN"/>
    <property type="match status" value="1"/>
</dbReference>
<organism evidence="1 2">
    <name type="scientific">Candidatus Falkowbacteria bacterium CG10_big_fil_rev_8_21_14_0_10_43_10</name>
    <dbReference type="NCBI Taxonomy" id="1974567"/>
    <lineage>
        <taxon>Bacteria</taxon>
        <taxon>Candidatus Falkowiibacteriota</taxon>
    </lineage>
</organism>
<name>A0A2H0V161_9BACT</name>